<dbReference type="Gene3D" id="3.10.290.10">
    <property type="entry name" value="RNA-binding S4 domain"/>
    <property type="match status" value="1"/>
</dbReference>
<dbReference type="PROSITE" id="PS01129">
    <property type="entry name" value="PSI_RLU"/>
    <property type="match status" value="1"/>
</dbReference>
<organism evidence="8 9">
    <name type="scientific">Roseburia faecis</name>
    <dbReference type="NCBI Taxonomy" id="301302"/>
    <lineage>
        <taxon>Bacteria</taxon>
        <taxon>Bacillati</taxon>
        <taxon>Bacillota</taxon>
        <taxon>Clostridia</taxon>
        <taxon>Lachnospirales</taxon>
        <taxon>Lachnospiraceae</taxon>
        <taxon>Roseburia</taxon>
    </lineage>
</organism>
<comment type="similarity">
    <text evidence="2">Belongs to the pseudouridine synthase RluA family.</text>
</comment>
<dbReference type="CDD" id="cd02869">
    <property type="entry name" value="PseudoU_synth_RluA_like"/>
    <property type="match status" value="1"/>
</dbReference>
<dbReference type="InterPro" id="IPR002942">
    <property type="entry name" value="S4_RNA-bd"/>
</dbReference>
<keyword evidence="3" id="KW-0413">Isomerase</keyword>
<evidence type="ECO:0000313" key="9">
    <source>
        <dbReference type="Proteomes" id="UP000049979"/>
    </source>
</evidence>
<comment type="catalytic activity">
    <reaction evidence="1">
        <text>a uridine in RNA = a pseudouridine in RNA</text>
        <dbReference type="Rhea" id="RHEA:48348"/>
        <dbReference type="Rhea" id="RHEA-COMP:12068"/>
        <dbReference type="Rhea" id="RHEA-COMP:12069"/>
        <dbReference type="ChEBI" id="CHEBI:65314"/>
        <dbReference type="ChEBI" id="CHEBI:65315"/>
    </reaction>
</comment>
<proteinExistence type="inferred from homology"/>
<evidence type="ECO:0000256" key="3">
    <source>
        <dbReference type="ARBA" id="ARBA00023235"/>
    </source>
</evidence>
<keyword evidence="6" id="KW-0694">RNA-binding</keyword>
<evidence type="ECO:0000256" key="5">
    <source>
        <dbReference type="ARBA" id="ARBA00033164"/>
    </source>
</evidence>
<dbReference type="RefSeq" id="WP_055067847.1">
    <property type="nucleotide sequence ID" value="NZ_CP173697.1"/>
</dbReference>
<name>A0A0M6WM41_9FIRM</name>
<dbReference type="GO" id="GO:0000455">
    <property type="term" value="P:enzyme-directed rRNA pseudouridine synthesis"/>
    <property type="evidence" value="ECO:0007669"/>
    <property type="project" value="UniProtKB-ARBA"/>
</dbReference>
<dbReference type="OrthoDB" id="9807829at2"/>
<evidence type="ECO:0000256" key="1">
    <source>
        <dbReference type="ARBA" id="ARBA00000073"/>
    </source>
</evidence>
<dbReference type="PROSITE" id="PS50889">
    <property type="entry name" value="S4"/>
    <property type="match status" value="1"/>
</dbReference>
<evidence type="ECO:0000256" key="6">
    <source>
        <dbReference type="PROSITE-ProRule" id="PRU00182"/>
    </source>
</evidence>
<dbReference type="InterPro" id="IPR036986">
    <property type="entry name" value="S4_RNA-bd_sf"/>
</dbReference>
<dbReference type="Gene3D" id="3.30.2350.10">
    <property type="entry name" value="Pseudouridine synthase"/>
    <property type="match status" value="1"/>
</dbReference>
<dbReference type="SMART" id="SM00363">
    <property type="entry name" value="S4"/>
    <property type="match status" value="1"/>
</dbReference>
<keyword evidence="9" id="KW-1185">Reference proteome</keyword>
<dbReference type="AlphaFoldDB" id="A0A0M6WM41"/>
<dbReference type="CDD" id="cd00165">
    <property type="entry name" value="S4"/>
    <property type="match status" value="1"/>
</dbReference>
<sequence>MKTFTIGTNDANQRFDKYLKKLLPNASVSFLYKMLRKKNITLDGKKATGKETLQKGAQVAVFFSDETLHKFMQDTKKLQEEFHMLQRLPMKGLFIIYEDTDILIADKPYNMLSQKAKEQDLSANEYLLGYLIRSGTLSLETFGTFRPSVCNRLDRNTTGLLLMGKTLAGAQMLSEGLRERTIHKFYRAIVSGNVTKPVHLSGWLIKDEHTNQVKILTQEQKDAVRIETSYTSVQAKGTCSLLEICLITGKTHQIRAHLASVGHPVIGDRKYGDPSVNHKFYGTFHMDHQLLHAYRLEFPDGRVFTAPMPEIFKEIMEKERG</sequence>
<reference evidence="9" key="1">
    <citation type="submission" date="2015-05" db="EMBL/GenBank/DDBJ databases">
        <authorList>
            <consortium name="Pathogen Informatics"/>
        </authorList>
    </citation>
    <scope>NUCLEOTIDE SEQUENCE [LARGE SCALE GENOMIC DNA]</scope>
    <source>
        <strain evidence="9">M72</strain>
    </source>
</reference>
<dbReference type="Pfam" id="PF00849">
    <property type="entry name" value="PseudoU_synth_2"/>
    <property type="match status" value="1"/>
</dbReference>
<dbReference type="SUPFAM" id="SSF55120">
    <property type="entry name" value="Pseudouridine synthase"/>
    <property type="match status" value="1"/>
</dbReference>
<dbReference type="GO" id="GO:0120159">
    <property type="term" value="F:rRNA pseudouridine synthase activity"/>
    <property type="evidence" value="ECO:0007669"/>
    <property type="project" value="UniProtKB-ARBA"/>
</dbReference>
<feature type="domain" description="RNA-binding S4" evidence="7">
    <location>
        <begin position="13"/>
        <end position="77"/>
    </location>
</feature>
<dbReference type="PANTHER" id="PTHR21600">
    <property type="entry name" value="MITOCHONDRIAL RNA PSEUDOURIDINE SYNTHASE"/>
    <property type="match status" value="1"/>
</dbReference>
<gene>
    <name evidence="8" type="ORF">M72_06151</name>
</gene>
<dbReference type="InterPro" id="IPR020103">
    <property type="entry name" value="PsdUridine_synth_cat_dom_sf"/>
</dbReference>
<evidence type="ECO:0000259" key="7">
    <source>
        <dbReference type="SMART" id="SM00363"/>
    </source>
</evidence>
<dbReference type="InterPro" id="IPR006224">
    <property type="entry name" value="PsdUridine_synth_RluA-like_CS"/>
</dbReference>
<evidence type="ECO:0000256" key="2">
    <source>
        <dbReference type="ARBA" id="ARBA00010876"/>
    </source>
</evidence>
<dbReference type="InterPro" id="IPR006145">
    <property type="entry name" value="PsdUridine_synth_RsuA/RluA"/>
</dbReference>
<protein>
    <recommendedName>
        <fullName evidence="4">RNA pseudouridylate synthase</fullName>
    </recommendedName>
    <alternativeName>
        <fullName evidence="5">RNA-uridine isomerase</fullName>
    </alternativeName>
</protein>
<dbReference type="GO" id="GO:0003723">
    <property type="term" value="F:RNA binding"/>
    <property type="evidence" value="ECO:0007669"/>
    <property type="project" value="UniProtKB-KW"/>
</dbReference>
<dbReference type="PANTHER" id="PTHR21600:SF83">
    <property type="entry name" value="PSEUDOURIDYLATE SYNTHASE RPUSD4, MITOCHONDRIAL"/>
    <property type="match status" value="1"/>
</dbReference>
<dbReference type="Proteomes" id="UP000049979">
    <property type="component" value="Unassembled WGS sequence"/>
</dbReference>
<dbReference type="EMBL" id="CVRR01000019">
    <property type="protein sequence ID" value="CRL38239.1"/>
    <property type="molecule type" value="Genomic_DNA"/>
</dbReference>
<dbReference type="InterPro" id="IPR050188">
    <property type="entry name" value="RluA_PseudoU_synthase"/>
</dbReference>
<evidence type="ECO:0000313" key="8">
    <source>
        <dbReference type="EMBL" id="CRL38239.1"/>
    </source>
</evidence>
<dbReference type="STRING" id="301302.ERS852420_00565"/>
<accession>A0A0M6WM41</accession>
<evidence type="ECO:0000256" key="4">
    <source>
        <dbReference type="ARBA" id="ARBA00031870"/>
    </source>
</evidence>